<reference evidence="2 3" key="1">
    <citation type="journal article" date="2014" name="Genome Announc.">
        <title>Draft genome sequences of eight enterohepatic helicobacter species isolated from both laboratory and wild rodents.</title>
        <authorList>
            <person name="Sheh A."/>
            <person name="Shen Z."/>
            <person name="Fox J.G."/>
        </authorList>
    </citation>
    <scope>NUCLEOTIDE SEQUENCE [LARGE SCALE GENOMIC DNA]</scope>
    <source>
        <strain evidence="2 3">MIT 97-6194</strain>
    </source>
</reference>
<evidence type="ECO:0000313" key="1">
    <source>
        <dbReference type="EMBL" id="MWV69275.1"/>
    </source>
</evidence>
<evidence type="ECO:0000313" key="3">
    <source>
        <dbReference type="Proteomes" id="UP000029714"/>
    </source>
</evidence>
<proteinExistence type="predicted"/>
<reference evidence="2 3" key="2">
    <citation type="journal article" date="2016" name="Infect. Immun.">
        <title>Helicobacter saguini, a Novel Helicobacter Isolated from Cotton-Top Tamarins with Ulcerative Colitis, Has Proinflammatory Properties and Induces Typhlocolitis and Dysplasia in Gnotobiotic IL-10-/- Mice.</title>
        <authorList>
            <person name="Shen Z."/>
            <person name="Mannion A."/>
            <person name="Whary M.T."/>
            <person name="Muthupalani S."/>
            <person name="Sheh A."/>
            <person name="Feng Y."/>
            <person name="Gong G."/>
            <person name="Vandamme P."/>
            <person name="Holcombe H.R."/>
            <person name="Paster B.J."/>
            <person name="Fox J.G."/>
        </authorList>
    </citation>
    <scope>NUCLEOTIDE SEQUENCE [LARGE SCALE GENOMIC DNA]</scope>
    <source>
        <strain evidence="2 3">MIT 97-6194</strain>
    </source>
</reference>
<dbReference type="STRING" id="1548018.LS64_12705"/>
<comment type="caution">
    <text evidence="2">The sequence shown here is derived from an EMBL/GenBank/DDBJ whole genome shotgun (WGS) entry which is preliminary data.</text>
</comment>
<evidence type="ECO:0000313" key="2">
    <source>
        <dbReference type="EMBL" id="TLD94943.1"/>
    </source>
</evidence>
<keyword evidence="3" id="KW-1185">Reference proteome</keyword>
<name>A0A347VSQ9_9HELI</name>
<reference evidence="1 4" key="4">
    <citation type="submission" date="2019-12" db="EMBL/GenBank/DDBJ databases">
        <title>Multi-Generational Helicobacter saguini Isolates.</title>
        <authorList>
            <person name="Mannion A."/>
            <person name="Shen Z."/>
            <person name="Fox J.G."/>
        </authorList>
    </citation>
    <scope>NUCLEOTIDE SEQUENCE [LARGE SCALE GENOMIC DNA]</scope>
    <source>
        <strain evidence="1">16-048</strain>
        <strain evidence="4">16-048 (F4)</strain>
    </source>
</reference>
<dbReference type="SUPFAM" id="SSF103515">
    <property type="entry name" value="Autotransporter"/>
    <property type="match status" value="1"/>
</dbReference>
<evidence type="ECO:0008006" key="5">
    <source>
        <dbReference type="Google" id="ProtNLM"/>
    </source>
</evidence>
<reference evidence="2" key="3">
    <citation type="submission" date="2018-04" db="EMBL/GenBank/DDBJ databases">
        <authorList>
            <person name="Sheh A."/>
            <person name="Shen Z."/>
            <person name="Mannion A.J."/>
            <person name="Fox J.G."/>
        </authorList>
    </citation>
    <scope>NUCLEOTIDE SEQUENCE</scope>
    <source>
        <strain evidence="2">MIT 97-6194</strain>
    </source>
</reference>
<dbReference type="OrthoDB" id="5318987at2"/>
<protein>
    <recommendedName>
        <fullName evidence="5">Autotransporter domain-containing protein</fullName>
    </recommendedName>
</protein>
<dbReference type="InterPro" id="IPR036709">
    <property type="entry name" value="Autotransporte_beta_dom_sf"/>
</dbReference>
<dbReference type="Proteomes" id="UP000477070">
    <property type="component" value="Unassembled WGS sequence"/>
</dbReference>
<dbReference type="EMBL" id="JRMP02000004">
    <property type="protein sequence ID" value="TLD94943.1"/>
    <property type="molecule type" value="Genomic_DNA"/>
</dbReference>
<dbReference type="Proteomes" id="UP000029714">
    <property type="component" value="Unassembled WGS sequence"/>
</dbReference>
<dbReference type="EMBL" id="QBIU01000001">
    <property type="protein sequence ID" value="MWV69275.1"/>
    <property type="molecule type" value="Genomic_DNA"/>
</dbReference>
<organism evidence="2 3">
    <name type="scientific">Helicobacter saguini</name>
    <dbReference type="NCBI Taxonomy" id="1548018"/>
    <lineage>
        <taxon>Bacteria</taxon>
        <taxon>Pseudomonadati</taxon>
        <taxon>Campylobacterota</taxon>
        <taxon>Epsilonproteobacteria</taxon>
        <taxon>Campylobacterales</taxon>
        <taxon>Helicobacteraceae</taxon>
        <taxon>Helicobacter</taxon>
    </lineage>
</organism>
<evidence type="ECO:0000313" key="4">
    <source>
        <dbReference type="Proteomes" id="UP000477070"/>
    </source>
</evidence>
<dbReference type="RefSeq" id="WP_034573544.1">
    <property type="nucleotide sequence ID" value="NZ_JRMP02000004.1"/>
</dbReference>
<gene>
    <name evidence="1" type="ORF">DCO61_04435</name>
    <name evidence="2" type="ORF">LS64_003195</name>
</gene>
<dbReference type="AlphaFoldDB" id="A0A347VSQ9"/>
<accession>A0A347VSQ9</accession>
<sequence length="1155" mass="125863">MESKYSKVLLSLMILNAPLSAEISTNNISISNGDTLSADSLNLINQNQILNITGANSKITLSNALNIGNIESTNNTIIESSNINITNAGSLESNKLNAQGLNNINFTISGKDSKMQIDSSFKIGESIESKRVENFALNLLDSAVATLNHINIDNAKNIMIKVDKAALTFSDSAFIFNKDSMLESLSLQATNKANAITFTKGDLNLDSINNATIMLGGTANTLKFNEANKGLKLDSSTLNLSINNTQNLNIESKNSTINITSLNSNTGKLTGNLIASEKSNINANDSKITLESSITLNNSNLNAYNISLNANGKITLQDSSSANVVNLKLSKLSSWDNSQLVIDNSSNLNVKNLIFDSGTNIALNTNEFGNANFTPSNIILQNKAKLVASQDLNLKEGQTLTIGTQGIKAAIPGVIVSSSRDTSSLEIKNNTLNLANGVTLNVSGGQHSSTAGTATLYAKEVKLDGGTSHAYANMNIQYYGNAKVEQMTINNGTLKLVTYRTDPTRVDSNGVQAPIITTKLTQPAINTDMKIALTNNATLSIDRYTLESNATLASNITADSTSRMSFGMMDFTSQGSEAKFGVSTNIESSLTLTNVGKNSNFTMIDFTNAQGNSTFSLESNSKLKVTLDDSIFKGSTATIDTNKAYELIKTNFIQDNRSDKRIDFTWGANAKADITKQYFIVGKVQDSGITLTFLDESPYSQMAKGNFDYVDSKLTNIESNERKLAQIVQEDVINRGYIDGNTTSQNLEKMNNILDEALRSDDYSKFENYLSGIESNMQTLADSNTRSLGENILIANNQTMNNRVAYIRFAQNLDSKNNVILSQNCALSLRVNESERSNPKTIDCHDFLQKSRNDNAHLALNEQNIESKSDIDTPNPLKDSINTYRPIADSKGNPYADNAWGDISGGYFGGKNVANLGFVNINGGYDKILKHNILVGAMLGFGTAKGGYSNIADMTYIVNFGLYTHVPLNKHEIASNLNTSLFLISRDISGNLSDSAYSKNVATLWNLYYKYSLNLGNVKEFSQIVKPVLMLGFGAYNVGTMSGKNIYRMNGYNDFSLELGLGGEYVLSKDNAFYSVQFLILQPLFHSVKSVEMTLLNAQSTIIYDLPKELTSYEINLNGAHRFRKNMYVQYGITTLFSNSGTFGIKANARIGYQF</sequence>